<protein>
    <submittedName>
        <fullName evidence="2">Protein of uncharacterized function (DUF3320)</fullName>
    </submittedName>
</protein>
<evidence type="ECO:0000313" key="3">
    <source>
        <dbReference type="Proteomes" id="UP000095553"/>
    </source>
</evidence>
<sequence length="177" mass="20386">MTDISTDEYVQSKNKKMITEKIQQIIDTEAPVSYDTLVKKTLRSFNIARSSPKTLEATQKALKIANTQMNKQQGVKFYWRKDQDPSAYYSFREDKNANIRRSVNDICQQELKNAVCMTLLEKGRMKKEDLIKATIRTMGYARSSNVLISAVERGLKYAQKTGEIVEAEEKNVFEISR</sequence>
<dbReference type="InterPro" id="IPR021754">
    <property type="entry name" value="DUF3320"/>
</dbReference>
<proteinExistence type="predicted"/>
<evidence type="ECO:0000259" key="1">
    <source>
        <dbReference type="Pfam" id="PF11784"/>
    </source>
</evidence>
<accession>A0A173UVW6</accession>
<dbReference type="Pfam" id="PF11784">
    <property type="entry name" value="DUF3320"/>
    <property type="match status" value="1"/>
</dbReference>
<dbReference type="Proteomes" id="UP000095553">
    <property type="component" value="Unassembled WGS sequence"/>
</dbReference>
<organism evidence="2 3">
    <name type="scientific">Anaerostipes hadrus</name>
    <dbReference type="NCBI Taxonomy" id="649756"/>
    <lineage>
        <taxon>Bacteria</taxon>
        <taxon>Bacillati</taxon>
        <taxon>Bacillota</taxon>
        <taxon>Clostridia</taxon>
        <taxon>Lachnospirales</taxon>
        <taxon>Lachnospiraceae</taxon>
        <taxon>Anaerostipes</taxon>
    </lineage>
</organism>
<gene>
    <name evidence="2" type="ORF">ERS852571_03036</name>
</gene>
<feature type="domain" description="DUF3320" evidence="1">
    <location>
        <begin position="13"/>
        <end position="50"/>
    </location>
</feature>
<evidence type="ECO:0000313" key="2">
    <source>
        <dbReference type="EMBL" id="CUN18195.1"/>
    </source>
</evidence>
<reference evidence="2 3" key="1">
    <citation type="submission" date="2015-09" db="EMBL/GenBank/DDBJ databases">
        <authorList>
            <consortium name="Pathogen Informatics"/>
        </authorList>
    </citation>
    <scope>NUCLEOTIDE SEQUENCE [LARGE SCALE GENOMIC DNA]</scope>
    <source>
        <strain evidence="2 3">2789STDY5834959</strain>
    </source>
</reference>
<dbReference type="EMBL" id="CYXY01000028">
    <property type="protein sequence ID" value="CUN18195.1"/>
    <property type="molecule type" value="Genomic_DNA"/>
</dbReference>
<name>A0A173UVW6_ANAHA</name>
<dbReference type="AlphaFoldDB" id="A0A173UVW6"/>